<dbReference type="EMBL" id="CP001277">
    <property type="protein sequence ID" value="ACQ67689.1"/>
    <property type="molecule type" value="Genomic_DNA"/>
</dbReference>
<reference evidence="1 2" key="1">
    <citation type="journal article" date="2009" name="Proc. Natl. Acad. Sci. U.S.A.">
        <title>Hamiltonella defensa, genome evolution of protective bacterial endosymbiont from pathogenic ancestors.</title>
        <authorList>
            <person name="Degnan P.H."/>
            <person name="Yu Y."/>
            <person name="Sisneros N."/>
            <person name="Wing R.A."/>
            <person name="Moran N.A."/>
        </authorList>
    </citation>
    <scope>NUCLEOTIDE SEQUENCE [LARGE SCALE GENOMIC DNA]</scope>
    <source>
        <strain evidence="2">5AT</strain>
    </source>
</reference>
<keyword evidence="2" id="KW-1185">Reference proteome</keyword>
<dbReference type="InterPro" id="IPR036388">
    <property type="entry name" value="WH-like_DNA-bd_sf"/>
</dbReference>
<dbReference type="GeneID" id="66261900"/>
<dbReference type="RefSeq" id="WP_015873494.1">
    <property type="nucleotide sequence ID" value="NC_012751.1"/>
</dbReference>
<dbReference type="STRING" id="572265.HDEF_0987"/>
<name>C4K546_HAMD5</name>
<dbReference type="Pfam" id="PF10554">
    <property type="entry name" value="Phage_ASH"/>
    <property type="match status" value="1"/>
</dbReference>
<proteinExistence type="predicted"/>
<accession>C4K546</accession>
<dbReference type="InterPro" id="IPR018880">
    <property type="entry name" value="Phage_P4_Ash"/>
</dbReference>
<evidence type="ECO:0000313" key="1">
    <source>
        <dbReference type="EMBL" id="ACQ67689.1"/>
    </source>
</evidence>
<sequence length="195" mass="22182">MAQTIRSIAPKIACHTHTLRTWLRQHGRQRMNNLAREVSSSMETTFVLDVIKNPLPVWANFAYSHHALVNPSDGFRSLSIHKATVDAVDSVFFYVVDNAHQYSMVALSGQSSDWLVSLCTSTANLDIVTAHYEFRSSSGDFLNKHKEIASMATIPSHTHPEFIDTYWIIPEYATEPYGKVSFTRRLPYLPLHFQI</sequence>
<dbReference type="KEGG" id="hde:HDEF_0987"/>
<dbReference type="Gene3D" id="1.10.10.10">
    <property type="entry name" value="Winged helix-like DNA-binding domain superfamily/Winged helix DNA-binding domain"/>
    <property type="match status" value="1"/>
</dbReference>
<dbReference type="HOGENOM" id="CLU_1394655_0_0_6"/>
<dbReference type="AlphaFoldDB" id="C4K546"/>
<organism evidence="1 2">
    <name type="scientific">Hamiltonella defensa subsp. Acyrthosiphon pisum (strain 5AT)</name>
    <dbReference type="NCBI Taxonomy" id="572265"/>
    <lineage>
        <taxon>Bacteria</taxon>
        <taxon>Pseudomonadati</taxon>
        <taxon>Pseudomonadota</taxon>
        <taxon>Gammaproteobacteria</taxon>
        <taxon>Enterobacterales</taxon>
        <taxon>Enterobacteriaceae</taxon>
        <taxon>aphid secondary symbionts</taxon>
        <taxon>Candidatus Williamhamiltonella</taxon>
    </lineage>
</organism>
<dbReference type="Proteomes" id="UP000002334">
    <property type="component" value="Chromosome"/>
</dbReference>
<protein>
    <submittedName>
        <fullName evidence="1">P4 phage ash-like protein</fullName>
    </submittedName>
</protein>
<gene>
    <name evidence="1" type="ordered locus">HDEF_0987</name>
</gene>
<evidence type="ECO:0000313" key="2">
    <source>
        <dbReference type="Proteomes" id="UP000002334"/>
    </source>
</evidence>